<evidence type="ECO:0000256" key="2">
    <source>
        <dbReference type="ARBA" id="ARBA00022705"/>
    </source>
</evidence>
<evidence type="ECO:0000259" key="5">
    <source>
        <dbReference type="SMART" id="SM00482"/>
    </source>
</evidence>
<feature type="region of interest" description="Disordered" evidence="4">
    <location>
        <begin position="102"/>
        <end position="150"/>
    </location>
</feature>
<feature type="domain" description="DNA-directed DNA polymerase family A palm" evidence="5">
    <location>
        <begin position="366"/>
        <end position="577"/>
    </location>
</feature>
<evidence type="ECO:0000313" key="6">
    <source>
        <dbReference type="EMBL" id="MFC0248050.1"/>
    </source>
</evidence>
<evidence type="ECO:0000313" key="7">
    <source>
        <dbReference type="Proteomes" id="UP001589766"/>
    </source>
</evidence>
<feature type="compositionally biased region" description="Polar residues" evidence="4">
    <location>
        <begin position="102"/>
        <end position="121"/>
    </location>
</feature>
<evidence type="ECO:0000256" key="1">
    <source>
        <dbReference type="ARBA" id="ARBA00012417"/>
    </source>
</evidence>
<evidence type="ECO:0000256" key="4">
    <source>
        <dbReference type="SAM" id="MobiDB-lite"/>
    </source>
</evidence>
<dbReference type="CDD" id="cd06444">
    <property type="entry name" value="DNA_pol_A"/>
    <property type="match status" value="1"/>
</dbReference>
<dbReference type="NCBIfam" id="NF011538">
    <property type="entry name" value="PRK14975.1-1"/>
    <property type="match status" value="1"/>
</dbReference>
<reference evidence="6 7" key="1">
    <citation type="submission" date="2024-09" db="EMBL/GenBank/DDBJ databases">
        <authorList>
            <person name="Sun Q."/>
            <person name="Mori K."/>
        </authorList>
    </citation>
    <scope>NUCLEOTIDE SEQUENCE [LARGE SCALE GENOMIC DNA]</scope>
    <source>
        <strain evidence="6 7">CCM 7609</strain>
    </source>
</reference>
<dbReference type="Proteomes" id="UP001589766">
    <property type="component" value="Unassembled WGS sequence"/>
</dbReference>
<dbReference type="RefSeq" id="WP_378040675.1">
    <property type="nucleotide sequence ID" value="NZ_JBHLWH010000014.1"/>
</dbReference>
<keyword evidence="6" id="KW-0378">Hydrolase</keyword>
<dbReference type="SUPFAM" id="SSF56672">
    <property type="entry name" value="DNA/RNA polymerases"/>
    <property type="match status" value="1"/>
</dbReference>
<dbReference type="Pfam" id="PF00476">
    <property type="entry name" value="DNA_pol_A"/>
    <property type="match status" value="1"/>
</dbReference>
<dbReference type="EC" id="2.7.7.7" evidence="1"/>
<evidence type="ECO:0000256" key="3">
    <source>
        <dbReference type="ARBA" id="ARBA00049244"/>
    </source>
</evidence>
<dbReference type="InterPro" id="IPR043502">
    <property type="entry name" value="DNA/RNA_pol_sf"/>
</dbReference>
<dbReference type="InterPro" id="IPR002298">
    <property type="entry name" value="DNA_polymerase_A"/>
</dbReference>
<dbReference type="Gene3D" id="3.30.70.370">
    <property type="match status" value="1"/>
</dbReference>
<dbReference type="PANTHER" id="PTHR10133">
    <property type="entry name" value="DNA POLYMERASE I"/>
    <property type="match status" value="1"/>
</dbReference>
<keyword evidence="2" id="KW-0235">DNA replication</keyword>
<keyword evidence="6" id="KW-0540">Nuclease</keyword>
<keyword evidence="7" id="KW-1185">Reference proteome</keyword>
<dbReference type="Gene3D" id="1.10.150.20">
    <property type="entry name" value="5' to 3' exonuclease, C-terminal subdomain"/>
    <property type="match status" value="1"/>
</dbReference>
<dbReference type="GO" id="GO:0004527">
    <property type="term" value="F:exonuclease activity"/>
    <property type="evidence" value="ECO:0007669"/>
    <property type="project" value="UniProtKB-KW"/>
</dbReference>
<gene>
    <name evidence="6" type="ORF">ACFFIO_05990</name>
</gene>
<dbReference type="SMART" id="SM00482">
    <property type="entry name" value="POLAc"/>
    <property type="match status" value="1"/>
</dbReference>
<protein>
    <recommendedName>
        <fullName evidence="1">DNA-directed DNA polymerase</fullName>
        <ecNumber evidence="1">2.7.7.7</ecNumber>
    </recommendedName>
</protein>
<organism evidence="6 7">
    <name type="scientific">Citricoccus parietis</name>
    <dbReference type="NCBI Taxonomy" id="592307"/>
    <lineage>
        <taxon>Bacteria</taxon>
        <taxon>Bacillati</taxon>
        <taxon>Actinomycetota</taxon>
        <taxon>Actinomycetes</taxon>
        <taxon>Micrococcales</taxon>
        <taxon>Micrococcaceae</taxon>
        <taxon>Citricoccus</taxon>
    </lineage>
</organism>
<name>A0ABV6F3G6_9MICC</name>
<keyword evidence="6" id="KW-0269">Exonuclease</keyword>
<dbReference type="InterPro" id="IPR001098">
    <property type="entry name" value="DNA-dir_DNA_pol_A_palm_dom"/>
</dbReference>
<comment type="caution">
    <text evidence="6">The sequence shown here is derived from an EMBL/GenBank/DDBJ whole genome shotgun (WGS) entry which is preliminary data.</text>
</comment>
<feature type="region of interest" description="Disordered" evidence="4">
    <location>
        <begin position="1"/>
        <end position="23"/>
    </location>
</feature>
<comment type="catalytic activity">
    <reaction evidence="3">
        <text>DNA(n) + a 2'-deoxyribonucleoside 5'-triphosphate = DNA(n+1) + diphosphate</text>
        <dbReference type="Rhea" id="RHEA:22508"/>
        <dbReference type="Rhea" id="RHEA-COMP:17339"/>
        <dbReference type="Rhea" id="RHEA-COMP:17340"/>
        <dbReference type="ChEBI" id="CHEBI:33019"/>
        <dbReference type="ChEBI" id="CHEBI:61560"/>
        <dbReference type="ChEBI" id="CHEBI:173112"/>
        <dbReference type="EC" id="2.7.7.7"/>
    </reaction>
</comment>
<feature type="compositionally biased region" description="Low complexity" evidence="4">
    <location>
        <begin position="122"/>
        <end position="131"/>
    </location>
</feature>
<dbReference type="EMBL" id="JBHLWH010000014">
    <property type="protein sequence ID" value="MFC0248050.1"/>
    <property type="molecule type" value="Genomic_DNA"/>
</dbReference>
<dbReference type="PANTHER" id="PTHR10133:SF27">
    <property type="entry name" value="DNA POLYMERASE NU"/>
    <property type="match status" value="1"/>
</dbReference>
<sequence length="618" mass="66083">MHIVLGPAPDPAPGSSSGQSGHWLPVLVDDGRIESLSPVTAAALPDVVRSLPGRLGLSPETVRWVFASVARDYRPLLEAGVEIGRCWDLGLCQRILTTAFTGPADTSTFTGPAGTPTGSADTSTSPGTPYSPTVPIPVLEPEPWEAEPPAARADQGTFFDLPSTNRRGQDTPTAPELARELVAQLDAVAGSRHRHRLKLLLAAESQGALIAAEILHEGLPWRRDLHERMLAEMLGPRPAEGQRPRLLQELAEDIAVTLGVPGLNPDSPQDLLRGLNLAGIRVASTRAWDLKGWAAEGGADSQRRSGLISGVLEYKRLYRLWTANGWHWLDEWVQDGRFHPAYSVGGVVTGRWAAHGGGAMQIPAVVRDAVRADPGHLLTVADASQVEPRILAAMSGDRALAEAGSGHDLYLAVAEQGRRAGSELGERSRAKVALLGAMYGATTGDSAALMPHLRRLFPEAIALLERAARRGEEGGQVSTWLGRTSPPAAPEWLEVTGNVSTAEAEARARTVRRSAGRFTRNFVIQGTAAEWALCWMGEIRRRLRDGTTTAQGSLRPLETRLVFFVHDEVVLHGPAEEAPAVHRIVTEAAQAAGRLLFGAAPVEFPLSISAAESYAAAH</sequence>
<accession>A0ABV6F3G6</accession>
<proteinExistence type="predicted"/>